<keyword evidence="3" id="KW-0964">Secreted</keyword>
<dbReference type="InterPro" id="IPR001087">
    <property type="entry name" value="GDSL"/>
</dbReference>
<dbReference type="PANTHER" id="PTHR45650:SF3">
    <property type="entry name" value="OS01G0748500 PROTEIN"/>
    <property type="match status" value="1"/>
</dbReference>
<gene>
    <name evidence="8" type="ORF">HS088_TW01G00704</name>
</gene>
<keyword evidence="4" id="KW-0732">Signal</keyword>
<evidence type="ECO:0000313" key="8">
    <source>
        <dbReference type="EMBL" id="KAF5752786.1"/>
    </source>
</evidence>
<dbReference type="EMBL" id="JAAARO010000001">
    <property type="protein sequence ID" value="KAF5752786.1"/>
    <property type="molecule type" value="Genomic_DNA"/>
</dbReference>
<sequence>MLIESFTITAELLGFDEYIASFKTVEGSQILQGVNYGSGSAGIRDETGDMLGAQISLNEQLQNHQITISKMVNLLGNQRQAAEHLNKCLYSVGMGTNDYTNNYFVPQYYSTSTQYTPQQFADVLTQQYSQQLRTLYNHGARKVALFGLGYIGCTPRATKTYGTINGSSCVDRLNDAALLFNDKLKSLVDQLNSDLTDARFLYINSMDISSRTMNSFPGSNRTTITCCQVNKSGLCDPFKTPCPDRNSYLFWDAFHNTEASNVITARESYTQIKSIV</sequence>
<evidence type="ECO:0000313" key="9">
    <source>
        <dbReference type="Proteomes" id="UP000593562"/>
    </source>
</evidence>
<keyword evidence="9" id="KW-1185">Reference proteome</keyword>
<dbReference type="Pfam" id="PF00657">
    <property type="entry name" value="Lipase_GDSL"/>
    <property type="match status" value="1"/>
</dbReference>
<evidence type="ECO:0000256" key="1">
    <source>
        <dbReference type="ARBA" id="ARBA00004613"/>
    </source>
</evidence>
<keyword evidence="5" id="KW-0378">Hydrolase</keyword>
<evidence type="ECO:0000256" key="3">
    <source>
        <dbReference type="ARBA" id="ARBA00022525"/>
    </source>
</evidence>
<dbReference type="InterPro" id="IPR036514">
    <property type="entry name" value="SGNH_hydro_sf"/>
</dbReference>
<dbReference type="GO" id="GO:0016788">
    <property type="term" value="F:hydrolase activity, acting on ester bonds"/>
    <property type="evidence" value="ECO:0007669"/>
    <property type="project" value="InterPro"/>
</dbReference>
<dbReference type="SUPFAM" id="SSF52266">
    <property type="entry name" value="SGNH hydrolase"/>
    <property type="match status" value="1"/>
</dbReference>
<evidence type="ECO:0000256" key="4">
    <source>
        <dbReference type="ARBA" id="ARBA00022729"/>
    </source>
</evidence>
<reference evidence="8 9" key="1">
    <citation type="journal article" date="2020" name="Nat. Commun.">
        <title>Genome of Tripterygium wilfordii and identification of cytochrome P450 involved in triptolide biosynthesis.</title>
        <authorList>
            <person name="Tu L."/>
            <person name="Su P."/>
            <person name="Zhang Z."/>
            <person name="Gao L."/>
            <person name="Wang J."/>
            <person name="Hu T."/>
            <person name="Zhou J."/>
            <person name="Zhang Y."/>
            <person name="Zhao Y."/>
            <person name="Liu Y."/>
            <person name="Song Y."/>
            <person name="Tong Y."/>
            <person name="Lu Y."/>
            <person name="Yang J."/>
            <person name="Xu C."/>
            <person name="Jia M."/>
            <person name="Peters R.J."/>
            <person name="Huang L."/>
            <person name="Gao W."/>
        </authorList>
    </citation>
    <scope>NUCLEOTIDE SEQUENCE [LARGE SCALE GENOMIC DNA]</scope>
    <source>
        <strain evidence="9">cv. XIE 37</strain>
        <tissue evidence="8">Leaf</tissue>
    </source>
</reference>
<dbReference type="GO" id="GO:0016042">
    <property type="term" value="P:lipid catabolic process"/>
    <property type="evidence" value="ECO:0007669"/>
    <property type="project" value="UniProtKB-KW"/>
</dbReference>
<dbReference type="Proteomes" id="UP000593562">
    <property type="component" value="Unassembled WGS sequence"/>
</dbReference>
<evidence type="ECO:0000256" key="5">
    <source>
        <dbReference type="ARBA" id="ARBA00022801"/>
    </source>
</evidence>
<dbReference type="InterPro" id="IPR051238">
    <property type="entry name" value="GDSL_esterase/lipase"/>
</dbReference>
<comment type="caution">
    <text evidence="8">The sequence shown here is derived from an EMBL/GenBank/DDBJ whole genome shotgun (WGS) entry which is preliminary data.</text>
</comment>
<keyword evidence="7" id="KW-0443">Lipid metabolism</keyword>
<dbReference type="AlphaFoldDB" id="A0A7J7E3A8"/>
<name>A0A7J7E3A8_TRIWF</name>
<evidence type="ECO:0000256" key="7">
    <source>
        <dbReference type="ARBA" id="ARBA00023098"/>
    </source>
</evidence>
<dbReference type="InParanoid" id="A0A7J7E3A8"/>
<protein>
    <recommendedName>
        <fullName evidence="10">GDSL esterase/lipase</fullName>
    </recommendedName>
</protein>
<accession>A0A7J7E3A8</accession>
<evidence type="ECO:0000256" key="6">
    <source>
        <dbReference type="ARBA" id="ARBA00022963"/>
    </source>
</evidence>
<dbReference type="GO" id="GO:0005576">
    <property type="term" value="C:extracellular region"/>
    <property type="evidence" value="ECO:0007669"/>
    <property type="project" value="UniProtKB-SubCell"/>
</dbReference>
<comment type="subcellular location">
    <subcellularLocation>
        <location evidence="1">Secreted</location>
    </subcellularLocation>
</comment>
<dbReference type="Gene3D" id="3.40.50.1110">
    <property type="entry name" value="SGNH hydrolase"/>
    <property type="match status" value="1"/>
</dbReference>
<evidence type="ECO:0000256" key="2">
    <source>
        <dbReference type="ARBA" id="ARBA00008668"/>
    </source>
</evidence>
<organism evidence="8 9">
    <name type="scientific">Tripterygium wilfordii</name>
    <name type="common">Thunder God vine</name>
    <dbReference type="NCBI Taxonomy" id="458696"/>
    <lineage>
        <taxon>Eukaryota</taxon>
        <taxon>Viridiplantae</taxon>
        <taxon>Streptophyta</taxon>
        <taxon>Embryophyta</taxon>
        <taxon>Tracheophyta</taxon>
        <taxon>Spermatophyta</taxon>
        <taxon>Magnoliopsida</taxon>
        <taxon>eudicotyledons</taxon>
        <taxon>Gunneridae</taxon>
        <taxon>Pentapetalae</taxon>
        <taxon>rosids</taxon>
        <taxon>fabids</taxon>
        <taxon>Celastrales</taxon>
        <taxon>Celastraceae</taxon>
        <taxon>Tripterygium</taxon>
    </lineage>
</organism>
<comment type="similarity">
    <text evidence="2">Belongs to the 'GDSL' lipolytic enzyme family.</text>
</comment>
<proteinExistence type="inferred from homology"/>
<evidence type="ECO:0008006" key="10">
    <source>
        <dbReference type="Google" id="ProtNLM"/>
    </source>
</evidence>
<keyword evidence="6" id="KW-0442">Lipid degradation</keyword>
<dbReference type="PANTHER" id="PTHR45650">
    <property type="entry name" value="GDSL-LIKE LIPASE/ACYLHYDROLASE-RELATED"/>
    <property type="match status" value="1"/>
</dbReference>